<keyword evidence="2" id="KW-0812">Transmembrane</keyword>
<evidence type="ECO:0000256" key="2">
    <source>
        <dbReference type="SAM" id="Phobius"/>
    </source>
</evidence>
<dbReference type="InParanoid" id="A0A423VZ43"/>
<feature type="compositionally biased region" description="Basic and acidic residues" evidence="1">
    <location>
        <begin position="305"/>
        <end position="316"/>
    </location>
</feature>
<dbReference type="STRING" id="1230097.A0A423VZ43"/>
<evidence type="ECO:0000313" key="3">
    <source>
        <dbReference type="EMBL" id="ROV96338.1"/>
    </source>
</evidence>
<keyword evidence="4" id="KW-1185">Reference proteome</keyword>
<name>A0A423VZ43_9PEZI</name>
<keyword evidence="2" id="KW-0472">Membrane</keyword>
<feature type="region of interest" description="Disordered" evidence="1">
    <location>
        <begin position="331"/>
        <end position="360"/>
    </location>
</feature>
<gene>
    <name evidence="3" type="ORF">VPNG_09039</name>
</gene>
<dbReference type="OrthoDB" id="3537340at2759"/>
<feature type="transmembrane region" description="Helical" evidence="2">
    <location>
        <begin position="143"/>
        <end position="161"/>
    </location>
</feature>
<feature type="transmembrane region" description="Helical" evidence="2">
    <location>
        <begin position="28"/>
        <end position="48"/>
    </location>
</feature>
<feature type="region of interest" description="Disordered" evidence="1">
    <location>
        <begin position="267"/>
        <end position="316"/>
    </location>
</feature>
<feature type="transmembrane region" description="Helical" evidence="2">
    <location>
        <begin position="108"/>
        <end position="131"/>
    </location>
</feature>
<accession>A0A423VZ43</accession>
<dbReference type="Proteomes" id="UP000285146">
    <property type="component" value="Unassembled WGS sequence"/>
</dbReference>
<protein>
    <submittedName>
        <fullName evidence="3">Uncharacterized protein</fullName>
    </submittedName>
</protein>
<comment type="caution">
    <text evidence="3">The sequence shown here is derived from an EMBL/GenBank/DDBJ whole genome shotgun (WGS) entry which is preliminary data.</text>
</comment>
<evidence type="ECO:0000256" key="1">
    <source>
        <dbReference type="SAM" id="MobiDB-lite"/>
    </source>
</evidence>
<organism evidence="3 4">
    <name type="scientific">Cytospora leucostoma</name>
    <dbReference type="NCBI Taxonomy" id="1230097"/>
    <lineage>
        <taxon>Eukaryota</taxon>
        <taxon>Fungi</taxon>
        <taxon>Dikarya</taxon>
        <taxon>Ascomycota</taxon>
        <taxon>Pezizomycotina</taxon>
        <taxon>Sordariomycetes</taxon>
        <taxon>Sordariomycetidae</taxon>
        <taxon>Diaporthales</taxon>
        <taxon>Cytosporaceae</taxon>
        <taxon>Cytospora</taxon>
    </lineage>
</organism>
<feature type="transmembrane region" description="Helical" evidence="2">
    <location>
        <begin position="68"/>
        <end position="96"/>
    </location>
</feature>
<reference evidence="3 4" key="1">
    <citation type="submission" date="2015-09" db="EMBL/GenBank/DDBJ databases">
        <title>Host preference determinants of Valsa canker pathogens revealed by comparative genomics.</title>
        <authorList>
            <person name="Yin Z."/>
            <person name="Huang L."/>
        </authorList>
    </citation>
    <scope>NUCLEOTIDE SEQUENCE [LARGE SCALE GENOMIC DNA]</scope>
    <source>
        <strain evidence="3 4">SXYLt</strain>
    </source>
</reference>
<sequence>MPITTPTMENCRYYARFMSKLQRPAAEGLYWSLFALLLILLFTASWRFGRTTERIEELRARDRERVRLLRHCFWFCLGCGCISLVVVVMEAFVIMALQFCDGEPIVSLYWATWTMLSVGGLIAIWGICLHVRHMITGKKHPPWALALGTPVLVVAGLGHYFQGKVRRSRAARSIKERSRSRGRTSEALSEVATIRAYSSESNRGEDTQTMRRNLFGDYNAKVVGYTKDGDVILRLAPNIRGEFMSQAPLSSSITWDEPVRPASALLEGNIGSKQSRSRGRSSASLKGKEKENGVTTRANSDEEVETVHGSEDEKEKATRLEEVYQMADLSPAGDEATRRPAKAVWGPSPSRLDIPGKGRRRARFSSLEGVDDPAPELELAGNGDAINMGLGIVSSA</sequence>
<dbReference type="EMBL" id="LKEB01000068">
    <property type="protein sequence ID" value="ROV96338.1"/>
    <property type="molecule type" value="Genomic_DNA"/>
</dbReference>
<evidence type="ECO:0000313" key="4">
    <source>
        <dbReference type="Proteomes" id="UP000285146"/>
    </source>
</evidence>
<keyword evidence="2" id="KW-1133">Transmembrane helix</keyword>
<dbReference type="AlphaFoldDB" id="A0A423VZ43"/>
<proteinExistence type="predicted"/>